<dbReference type="InterPro" id="IPR036390">
    <property type="entry name" value="WH_DNA-bd_sf"/>
</dbReference>
<evidence type="ECO:0000313" key="2">
    <source>
        <dbReference type="EMBL" id="NGP87088.1"/>
    </source>
</evidence>
<dbReference type="AlphaFoldDB" id="A0A6M1ST32"/>
<protein>
    <submittedName>
        <fullName evidence="2">Winged helix-turn-helix transcriptional regulator</fullName>
    </submittedName>
</protein>
<dbReference type="CDD" id="cd00090">
    <property type="entry name" value="HTH_ARSR"/>
    <property type="match status" value="1"/>
</dbReference>
<dbReference type="NCBIfam" id="NF033788">
    <property type="entry name" value="HTH_metalloreg"/>
    <property type="match status" value="1"/>
</dbReference>
<evidence type="ECO:0000259" key="1">
    <source>
        <dbReference type="PROSITE" id="PS50987"/>
    </source>
</evidence>
<evidence type="ECO:0000313" key="3">
    <source>
        <dbReference type="Proteomes" id="UP000479132"/>
    </source>
</evidence>
<dbReference type="SMART" id="SM00418">
    <property type="entry name" value="HTH_ARSR"/>
    <property type="match status" value="1"/>
</dbReference>
<dbReference type="RefSeq" id="WP_165265527.1">
    <property type="nucleotide sequence ID" value="NZ_JAALLS010000002.1"/>
</dbReference>
<accession>A0A6M1ST32</accession>
<reference evidence="2 3" key="1">
    <citation type="submission" date="2020-02" db="EMBL/GenBank/DDBJ databases">
        <title>Aliifodinibius halophilus 2W32, complete genome.</title>
        <authorList>
            <person name="Li Y."/>
            <person name="Wu S."/>
        </authorList>
    </citation>
    <scope>NUCLEOTIDE SEQUENCE [LARGE SCALE GENOMIC DNA]</scope>
    <source>
        <strain evidence="2 3">2W32</strain>
    </source>
</reference>
<keyword evidence="3" id="KW-1185">Reference proteome</keyword>
<name>A0A6M1ST32_9BACT</name>
<dbReference type="SUPFAM" id="SSF46785">
    <property type="entry name" value="Winged helix' DNA-binding domain"/>
    <property type="match status" value="1"/>
</dbReference>
<dbReference type="EMBL" id="JAALLS010000002">
    <property type="protein sequence ID" value="NGP87088.1"/>
    <property type="molecule type" value="Genomic_DNA"/>
</dbReference>
<dbReference type="PANTHER" id="PTHR38600">
    <property type="entry name" value="TRANSCRIPTIONAL REGULATORY PROTEIN"/>
    <property type="match status" value="1"/>
</dbReference>
<sequence>MQRDVFQAIADPTRRAIIDLLANKSLPVNGVAKNFDISRPAVSKHIKILNECGLVVIRKKGRKRFCRADPRKLQEVAEWTAKYQKFWSKKLDALEALLVEEDDNQE</sequence>
<dbReference type="InterPro" id="IPR036388">
    <property type="entry name" value="WH-like_DNA-bd_sf"/>
</dbReference>
<comment type="caution">
    <text evidence="2">The sequence shown here is derived from an EMBL/GenBank/DDBJ whole genome shotgun (WGS) entry which is preliminary data.</text>
</comment>
<dbReference type="Gene3D" id="1.10.10.10">
    <property type="entry name" value="Winged helix-like DNA-binding domain superfamily/Winged helix DNA-binding domain"/>
    <property type="match status" value="1"/>
</dbReference>
<proteinExistence type="predicted"/>
<feature type="domain" description="HTH arsR-type" evidence="1">
    <location>
        <begin position="1"/>
        <end position="88"/>
    </location>
</feature>
<dbReference type="PROSITE" id="PS50987">
    <property type="entry name" value="HTH_ARSR_2"/>
    <property type="match status" value="1"/>
</dbReference>
<gene>
    <name evidence="2" type="ORF">G3569_01875</name>
</gene>
<dbReference type="Pfam" id="PF01022">
    <property type="entry name" value="HTH_5"/>
    <property type="match status" value="1"/>
</dbReference>
<dbReference type="PRINTS" id="PR00778">
    <property type="entry name" value="HTHARSR"/>
</dbReference>
<dbReference type="InterPro" id="IPR001845">
    <property type="entry name" value="HTH_ArsR_DNA-bd_dom"/>
</dbReference>
<dbReference type="GO" id="GO:0003700">
    <property type="term" value="F:DNA-binding transcription factor activity"/>
    <property type="evidence" value="ECO:0007669"/>
    <property type="project" value="InterPro"/>
</dbReference>
<organism evidence="2 3">
    <name type="scientific">Fodinibius halophilus</name>
    <dbReference type="NCBI Taxonomy" id="1736908"/>
    <lineage>
        <taxon>Bacteria</taxon>
        <taxon>Pseudomonadati</taxon>
        <taxon>Balneolota</taxon>
        <taxon>Balneolia</taxon>
        <taxon>Balneolales</taxon>
        <taxon>Balneolaceae</taxon>
        <taxon>Fodinibius</taxon>
    </lineage>
</organism>
<dbReference type="Proteomes" id="UP000479132">
    <property type="component" value="Unassembled WGS sequence"/>
</dbReference>
<dbReference type="PANTHER" id="PTHR38600:SF1">
    <property type="entry name" value="TRANSCRIPTIONAL REGULATORY PROTEIN"/>
    <property type="match status" value="1"/>
</dbReference>
<dbReference type="InterPro" id="IPR011991">
    <property type="entry name" value="ArsR-like_HTH"/>
</dbReference>